<dbReference type="Proteomes" id="UP000078561">
    <property type="component" value="Unassembled WGS sequence"/>
</dbReference>
<gene>
    <name evidence="2" type="primary">ABSGL_12555.1 scaffold 12955</name>
</gene>
<evidence type="ECO:0000313" key="2">
    <source>
        <dbReference type="EMBL" id="SAM06878.1"/>
    </source>
</evidence>
<dbReference type="STRING" id="4829.A0A168RGU7"/>
<evidence type="ECO:0000256" key="1">
    <source>
        <dbReference type="SAM" id="MobiDB-lite"/>
    </source>
</evidence>
<proteinExistence type="predicted"/>
<sequence>MVSKLWPKIITSTPHHHHHQDDQRCQPSISVQLLESVLYTHTGNNPILRGVVEINIKHPVVVSSLRLDFKGHLAYHLVKPDLSCEKDFAQCSLPLYPAPTAVNTISSSALSKPLVIGGENSKPTRFVFEMPLLNSKDAGDGSRDQQILIQSTQCKEFQVKYQVSAILEYQPYMPPSLPPQSQAVNDKRRASVMFATSHPQPITVVQIPIYEDGSPFLTNDCMLASIDSRKQSNQWCQYHVKVDKRFAAISSMLTLSVHLAPLIQGLKLNQVSMQLVQHFTITDDDAPQTSSRAPIPLDCHYQSTPYPTSITDSGGALYEGQFRFKIPSNTPSTTSKWARPDESSDQANPAGLVPSIQTHPVSKIKVSHHLLVNLTLSYPKLSQDGIVRQARRLLTFQCDFDLLPPCMADHMSDTLLRLPAYESPSPALKAQQKHQQYTRIAKELLHCRRLHALPEVESPPPLYDQAIQWPPAAAV</sequence>
<organism evidence="2">
    <name type="scientific">Absidia glauca</name>
    <name type="common">Pin mould</name>
    <dbReference type="NCBI Taxonomy" id="4829"/>
    <lineage>
        <taxon>Eukaryota</taxon>
        <taxon>Fungi</taxon>
        <taxon>Fungi incertae sedis</taxon>
        <taxon>Mucoromycota</taxon>
        <taxon>Mucoromycotina</taxon>
        <taxon>Mucoromycetes</taxon>
        <taxon>Mucorales</taxon>
        <taxon>Cunninghamellaceae</taxon>
        <taxon>Absidia</taxon>
    </lineage>
</organism>
<dbReference type="OMA" id="VIDDRTH"/>
<name>A0A168RGU7_ABSGL</name>
<accession>A0A168RGU7</accession>
<feature type="region of interest" description="Disordered" evidence="1">
    <location>
        <begin position="327"/>
        <end position="353"/>
    </location>
</feature>
<dbReference type="InParanoid" id="A0A168RGU7"/>
<keyword evidence="3" id="KW-1185">Reference proteome</keyword>
<reference evidence="2" key="1">
    <citation type="submission" date="2016-04" db="EMBL/GenBank/DDBJ databases">
        <authorList>
            <person name="Evans L.H."/>
            <person name="Alamgir A."/>
            <person name="Owens N."/>
            <person name="Weber N.D."/>
            <person name="Virtaneva K."/>
            <person name="Barbian K."/>
            <person name="Babar A."/>
            <person name="Rosenke K."/>
        </authorList>
    </citation>
    <scope>NUCLEOTIDE SEQUENCE [LARGE SCALE GENOMIC DNA]</scope>
    <source>
        <strain evidence="2">CBS 101.48</strain>
    </source>
</reference>
<dbReference type="EMBL" id="LT554635">
    <property type="protein sequence ID" value="SAM06878.1"/>
    <property type="molecule type" value="Genomic_DNA"/>
</dbReference>
<protein>
    <submittedName>
        <fullName evidence="2">Uncharacterized protein</fullName>
    </submittedName>
</protein>
<dbReference type="AlphaFoldDB" id="A0A168RGU7"/>
<dbReference type="OrthoDB" id="2333384at2759"/>
<feature type="compositionally biased region" description="Polar residues" evidence="1">
    <location>
        <begin position="327"/>
        <end position="336"/>
    </location>
</feature>
<evidence type="ECO:0000313" key="3">
    <source>
        <dbReference type="Proteomes" id="UP000078561"/>
    </source>
</evidence>